<feature type="domain" description="Fibronectin type-III" evidence="2">
    <location>
        <begin position="519"/>
        <end position="617"/>
    </location>
</feature>
<dbReference type="InterPro" id="IPR006665">
    <property type="entry name" value="OmpA-like"/>
</dbReference>
<dbReference type="InterPro" id="IPR003961">
    <property type="entry name" value="FN3_dom"/>
</dbReference>
<feature type="domain" description="Fibronectin type-III" evidence="2">
    <location>
        <begin position="620"/>
        <end position="710"/>
    </location>
</feature>
<feature type="domain" description="Fibronectin type-III" evidence="2">
    <location>
        <begin position="882"/>
        <end position="988"/>
    </location>
</feature>
<reference evidence="4" key="1">
    <citation type="submission" date="2020-05" db="EMBL/GenBank/DDBJ databases">
        <authorList>
            <person name="Chiriac C."/>
            <person name="Salcher M."/>
            <person name="Ghai R."/>
            <person name="Kavagutti S V."/>
        </authorList>
    </citation>
    <scope>NUCLEOTIDE SEQUENCE</scope>
</reference>
<dbReference type="InterPro" id="IPR036116">
    <property type="entry name" value="FN3_sf"/>
</dbReference>
<dbReference type="CDD" id="cd00063">
    <property type="entry name" value="FN3"/>
    <property type="match status" value="5"/>
</dbReference>
<organism evidence="4">
    <name type="scientific">freshwater metagenome</name>
    <dbReference type="NCBI Taxonomy" id="449393"/>
    <lineage>
        <taxon>unclassified sequences</taxon>
        <taxon>metagenomes</taxon>
        <taxon>ecological metagenomes</taxon>
    </lineage>
</organism>
<dbReference type="SUPFAM" id="SSF103088">
    <property type="entry name" value="OmpA-like"/>
    <property type="match status" value="1"/>
</dbReference>
<accession>A0A6J5YNU1</accession>
<evidence type="ECO:0000259" key="2">
    <source>
        <dbReference type="PROSITE" id="PS50853"/>
    </source>
</evidence>
<dbReference type="SUPFAM" id="SSF49265">
    <property type="entry name" value="Fibronectin type III"/>
    <property type="match status" value="3"/>
</dbReference>
<dbReference type="PANTHER" id="PTHR13817:SF73">
    <property type="entry name" value="FIBRONECTIN TYPE-III DOMAIN-CONTAINING PROTEIN"/>
    <property type="match status" value="1"/>
</dbReference>
<dbReference type="InterPro" id="IPR050964">
    <property type="entry name" value="Striated_Muscle_Regulatory"/>
</dbReference>
<feature type="domain" description="Fibronectin type-III" evidence="2">
    <location>
        <begin position="1091"/>
        <end position="1186"/>
    </location>
</feature>
<dbReference type="Pfam" id="PF00691">
    <property type="entry name" value="OmpA"/>
    <property type="match status" value="1"/>
</dbReference>
<evidence type="ECO:0000259" key="3">
    <source>
        <dbReference type="PROSITE" id="PS51123"/>
    </source>
</evidence>
<dbReference type="InterPro" id="IPR032675">
    <property type="entry name" value="LRR_dom_sf"/>
</dbReference>
<evidence type="ECO:0000313" key="4">
    <source>
        <dbReference type="EMBL" id="CAB4331366.1"/>
    </source>
</evidence>
<dbReference type="InterPro" id="IPR013783">
    <property type="entry name" value="Ig-like_fold"/>
</dbReference>
<dbReference type="InterPro" id="IPR026906">
    <property type="entry name" value="LRR_5"/>
</dbReference>
<dbReference type="Gene3D" id="2.60.40.10">
    <property type="entry name" value="Immunoglobulins"/>
    <property type="match status" value="5"/>
</dbReference>
<dbReference type="Gene3D" id="2.60.40.1080">
    <property type="match status" value="1"/>
</dbReference>
<keyword evidence="1" id="KW-0677">Repeat</keyword>
<dbReference type="PROSITE" id="PS51123">
    <property type="entry name" value="OMPA_2"/>
    <property type="match status" value="1"/>
</dbReference>
<dbReference type="Gene3D" id="3.30.1330.60">
    <property type="entry name" value="OmpA-like domain"/>
    <property type="match status" value="1"/>
</dbReference>
<dbReference type="InterPro" id="IPR036737">
    <property type="entry name" value="OmpA-like_sf"/>
</dbReference>
<name>A0A6J5YNU1_9ZZZZ</name>
<sequence length="1591" mass="164388">MKSRFHSWSLVATLLMSVAIIQLGAPVATAAASNTTTTIAVSDSSPSIGDLVTFTVTVTPATFSSVITGNIVVATGGNTYKNLCATSDLIENPSTHVVTGTCSWKSMSGIDAITAYYKGDSRYNASNSSALSSFSVLGVTDLWIPRMTVGSTGNNLEAWVNTTGNVAFKVDGAVISGCESKAVSNGGATCSYNFPTPTTAFGATHVFSVDFTPTGKTQVVDQFAKPFTPDIYYLPNGDNIYQSTTSNFVYATTKQPFVDAGYIEVDHIFYKLNRSTMEAMAVGYDKYAGLTKLNFPEILNVTAAFVPGKTEFAGAYAITAIGAWAFQMGFQSQTHTLLTEVSFPSTLKVIGERSFAGQCGITSLDLPDSVLYVGQTAFAAMNSTGDINRQGYSGCTGPASTGLVNIKFGAGLIGIGPQLFNGDGNIQTISFRGSPADLKSLHQFHQSSLEMWQITHYGQNANMYPFTELTNGSCLGNVSYAGNLQVNVLATQSIAWQYWAQGCLTGTLNVQATLFKPSRPAAPILSAATYTTATVNFTAPVSNGGDTITAYSVEYSSNNFATWETATASLASASSPYVITGLTPSTAYRVRIAAKNSIGTSVPSQASAPLVTQTPTAPGAPTATSVLLATNTSVTLAFTAPASNGGATIESYTAISTPDSVVAYSIGSSSGSATLTGLRPGITYTFTVRAGNSAGRSVASNSLTFKVPKSPVLGTWPNVSKNKADAPFLLIPPSESDTAAGAFIFSSSNPGIVSINGDTATVVQAGSAVITATFYPTDTSTYLTGITKTMTISVSAASNAITFGSIVSRAVSSGSFNLTATALGGTVTYSSATSSNICTVTNGGAVSMFSPGTCVITASSLGNANFGAASDVTQNLVITAAPPGAPTLTSVSVGGTDASVATSGYATLQFNANTENGGTITSYVLTATPATGSAITKTVTAGAGTRTDSITALSLGVSYTFSVTAYNGGTAGGGTSAASNSVVKTPAANPNAPTNLRVTSGDTTLTANWTPPVSLGGGAWDSYRLFIKQSSDVTFSDTPTAIINTQATSTYQFTGLTNGVAYDVKIWVKTTSFTTELLANTAAVYLIPATVPTAPRIGLAQTDSTTVVASWASNGDGGSALTGYTLTLSSGACSYSFVSGTTSYSCTITGLTAGNTVTASLVAVNGVGNSAPSSASINYIISVGAPTSVVATNGDGKATLAFALNNGGDAIVSFDYSIDGLSYSPLNATSSPVTITGLTNDVAYNIYLRAKGATYGNGPSSLAISVLPHLTIIPVTQVAVIPSYLKAVTFPAISNSKTGYICTRGTYQFIRSGGSAESTSLTSAVFTLFINGVLIESTTSTSLSISFDKIDQIEDSTIYCSVTISQEGVTQQFKSLDNSLTRVITQGKKDAFAIAAADYQIARDAAYALRIQGNVESTLAWRKSLDVALAKRTTAEESATATYAKLLEEAGISLLVFAPEVKKPDPKVDPKEPEKPNVQPTSVMRKVGTIYFANGTYFINDASRKSLLAIAKKISAGSAQMILSYGHTDSTKGVDNILLSKNRARAVAAVLRQMLSGKKIVTGWYASTKPISTGSSKADLAKNRRVEIYIK</sequence>
<dbReference type="PANTHER" id="PTHR13817">
    <property type="entry name" value="TITIN"/>
    <property type="match status" value="1"/>
</dbReference>
<feature type="domain" description="OmpA-like" evidence="3">
    <location>
        <begin position="1479"/>
        <end position="1591"/>
    </location>
</feature>
<dbReference type="Pfam" id="PF13306">
    <property type="entry name" value="LRR_5"/>
    <property type="match status" value="1"/>
</dbReference>
<dbReference type="PROSITE" id="PS50853">
    <property type="entry name" value="FN3"/>
    <property type="match status" value="5"/>
</dbReference>
<gene>
    <name evidence="4" type="ORF">UFOPK3775_00195</name>
</gene>
<protein>
    <submittedName>
        <fullName evidence="4">Unannotated protein</fullName>
    </submittedName>
</protein>
<dbReference type="Gene3D" id="3.80.10.10">
    <property type="entry name" value="Ribonuclease Inhibitor"/>
    <property type="match status" value="1"/>
</dbReference>
<dbReference type="SMART" id="SM00060">
    <property type="entry name" value="FN3"/>
    <property type="match status" value="6"/>
</dbReference>
<proteinExistence type="predicted"/>
<feature type="domain" description="Fibronectin type-III" evidence="2">
    <location>
        <begin position="992"/>
        <end position="1089"/>
    </location>
</feature>
<dbReference type="Pfam" id="PF00041">
    <property type="entry name" value="fn3"/>
    <property type="match status" value="5"/>
</dbReference>
<dbReference type="EMBL" id="CAESAK010000014">
    <property type="protein sequence ID" value="CAB4331366.1"/>
    <property type="molecule type" value="Genomic_DNA"/>
</dbReference>
<evidence type="ECO:0000256" key="1">
    <source>
        <dbReference type="ARBA" id="ARBA00022737"/>
    </source>
</evidence>
<dbReference type="CDD" id="cd07185">
    <property type="entry name" value="OmpA_C-like"/>
    <property type="match status" value="1"/>
</dbReference>